<sequence>MRDEQTQIKDEGSQKMELPNPPLDSLSELEIKALRKCKRRNRILGWTVSLSIMGVLIAMALPSFLATNNVIIGKCSPPPRPTGIDFKPSTK</sequence>
<evidence type="ECO:0000256" key="1">
    <source>
        <dbReference type="SAM" id="MobiDB-lite"/>
    </source>
</evidence>
<evidence type="ECO:0000256" key="2">
    <source>
        <dbReference type="SAM" id="Phobius"/>
    </source>
</evidence>
<dbReference type="RefSeq" id="WP_330481658.1">
    <property type="nucleotide sequence ID" value="NZ_JAZBJZ010000002.1"/>
</dbReference>
<reference evidence="3" key="1">
    <citation type="submission" date="2024-01" db="EMBL/GenBank/DDBJ databases">
        <title>Bank of Algae and Cyanobacteria of the Azores (BACA) strain genomes.</title>
        <authorList>
            <person name="Luz R."/>
            <person name="Cordeiro R."/>
            <person name="Fonseca A."/>
            <person name="Goncalves V."/>
        </authorList>
    </citation>
    <scope>NUCLEOTIDE SEQUENCE</scope>
    <source>
        <strain evidence="3">BACA0141</strain>
    </source>
</reference>
<feature type="region of interest" description="Disordered" evidence="1">
    <location>
        <begin position="1"/>
        <end position="23"/>
    </location>
</feature>
<keyword evidence="4" id="KW-1185">Reference proteome</keyword>
<dbReference type="EMBL" id="JAZBJZ010000002">
    <property type="protein sequence ID" value="MEE3715235.1"/>
    <property type="molecule type" value="Genomic_DNA"/>
</dbReference>
<keyword evidence="2" id="KW-0812">Transmembrane</keyword>
<feature type="transmembrane region" description="Helical" evidence="2">
    <location>
        <begin position="43"/>
        <end position="65"/>
    </location>
</feature>
<evidence type="ECO:0008006" key="5">
    <source>
        <dbReference type="Google" id="ProtNLM"/>
    </source>
</evidence>
<proteinExistence type="predicted"/>
<evidence type="ECO:0000313" key="3">
    <source>
        <dbReference type="EMBL" id="MEE3715235.1"/>
    </source>
</evidence>
<dbReference type="AlphaFoldDB" id="A0AAW9PPU5"/>
<protein>
    <recommendedName>
        <fullName evidence="5">Oligopeptide transport permease C-like N-terminal domain-containing protein</fullName>
    </recommendedName>
</protein>
<evidence type="ECO:0000313" key="4">
    <source>
        <dbReference type="Proteomes" id="UP001333818"/>
    </source>
</evidence>
<keyword evidence="2" id="KW-1133">Transmembrane helix</keyword>
<gene>
    <name evidence="3" type="ORF">V2H45_00590</name>
</gene>
<feature type="compositionally biased region" description="Basic and acidic residues" evidence="1">
    <location>
        <begin position="1"/>
        <end position="14"/>
    </location>
</feature>
<keyword evidence="2" id="KW-0472">Membrane</keyword>
<accession>A0AAW9PPU5</accession>
<comment type="caution">
    <text evidence="3">The sequence shown here is derived from an EMBL/GenBank/DDBJ whole genome shotgun (WGS) entry which is preliminary data.</text>
</comment>
<organism evidence="3 4">
    <name type="scientific">Tumidithrix elongata BACA0141</name>
    <dbReference type="NCBI Taxonomy" id="2716417"/>
    <lineage>
        <taxon>Bacteria</taxon>
        <taxon>Bacillati</taxon>
        <taxon>Cyanobacteriota</taxon>
        <taxon>Cyanophyceae</taxon>
        <taxon>Pseudanabaenales</taxon>
        <taxon>Pseudanabaenaceae</taxon>
        <taxon>Tumidithrix</taxon>
        <taxon>Tumidithrix elongata</taxon>
    </lineage>
</organism>
<name>A0AAW9PPU5_9CYAN</name>
<dbReference type="Proteomes" id="UP001333818">
    <property type="component" value="Unassembled WGS sequence"/>
</dbReference>